<dbReference type="OrthoDB" id="1668885at2"/>
<sequence>MDSTAKRRTETVEDVVLRYSCRGMHILRTYMDAKFCRKAALKLLSLEKGNILLTTGFYVDGHAETDGPPGTMALAVALRKLGYHPVIVTDKYCRGFFEMENLEVKYMNIDDGRNAYENLLEQYRPAALISIERCGRNEEKDYANMRGASIKSRTARVDLMFEKAAEMNIPTFGIGDGGNEIGMGNLKEVIRAKLSLVPCEVEVDTLVISTVSNWGAYALAAYMQQIKKIRLLPKFKEIKKYLEAIVKMGSVDGVTKQQTLSVDGFPLEVEKEILDALNRTALLAEEEEERKAG</sequence>
<evidence type="ECO:0000313" key="3">
    <source>
        <dbReference type="Proteomes" id="UP000004893"/>
    </source>
</evidence>
<name>C0C5C4_9FIRM</name>
<protein>
    <recommendedName>
        <fullName evidence="1">D-glutamate cyclase-like C-terminal domain-containing protein</fullName>
    </recommendedName>
</protein>
<dbReference type="STRING" id="553973.CLOHYLEM_07300"/>
<reference evidence="2" key="2">
    <citation type="submission" date="2013-06" db="EMBL/GenBank/DDBJ databases">
        <title>Draft genome sequence of Clostridium hylemonae (DSM 15053).</title>
        <authorList>
            <person name="Sudarsanam P."/>
            <person name="Ley R."/>
            <person name="Guruge J."/>
            <person name="Turnbaugh P.J."/>
            <person name="Mahowald M."/>
            <person name="Liep D."/>
            <person name="Gordon J."/>
        </authorList>
    </citation>
    <scope>NUCLEOTIDE SEQUENCE</scope>
    <source>
        <strain evidence="2">DSM 15053</strain>
    </source>
</reference>
<dbReference type="RefSeq" id="WP_006444655.1">
    <property type="nucleotide sequence ID" value="NZ_CP036524.1"/>
</dbReference>
<proteinExistence type="predicted"/>
<dbReference type="PANTHER" id="PTHR32022">
    <property type="entry name" value="D-GLUTAMATE CYCLASE, MITOCHONDRIAL"/>
    <property type="match status" value="1"/>
</dbReference>
<accession>C0C5C4</accession>
<dbReference type="GO" id="GO:0047820">
    <property type="term" value="F:D-glutamate cyclase activity"/>
    <property type="evidence" value="ECO:0007669"/>
    <property type="project" value="TreeGrafter"/>
</dbReference>
<gene>
    <name evidence="2" type="ORF">CLOHYLEM_07300</name>
</gene>
<dbReference type="eggNOG" id="ENOG502Z7HZ">
    <property type="taxonomic scope" value="Bacteria"/>
</dbReference>
<feature type="domain" description="D-glutamate cyclase-like C-terminal" evidence="1">
    <location>
        <begin position="23"/>
        <end position="277"/>
    </location>
</feature>
<evidence type="ECO:0000313" key="2">
    <source>
        <dbReference type="EMBL" id="EEG72661.1"/>
    </source>
</evidence>
<dbReference type="EMBL" id="ABYI02000040">
    <property type="protein sequence ID" value="EEG72661.1"/>
    <property type="molecule type" value="Genomic_DNA"/>
</dbReference>
<dbReference type="InterPro" id="IPR025504">
    <property type="entry name" value="GLUCM_C"/>
</dbReference>
<dbReference type="GO" id="GO:0006536">
    <property type="term" value="P:glutamate metabolic process"/>
    <property type="evidence" value="ECO:0007669"/>
    <property type="project" value="TreeGrafter"/>
</dbReference>
<dbReference type="AlphaFoldDB" id="C0C5C4"/>
<reference evidence="2" key="1">
    <citation type="submission" date="2009-02" db="EMBL/GenBank/DDBJ databases">
        <authorList>
            <person name="Fulton L."/>
            <person name="Clifton S."/>
            <person name="Fulton B."/>
            <person name="Xu J."/>
            <person name="Minx P."/>
            <person name="Pepin K.H."/>
            <person name="Johnson M."/>
            <person name="Bhonagiri V."/>
            <person name="Nash W.E."/>
            <person name="Mardis E.R."/>
            <person name="Wilson R.K."/>
        </authorList>
    </citation>
    <scope>NUCLEOTIDE SEQUENCE [LARGE SCALE GENOMIC DNA]</scope>
    <source>
        <strain evidence="2">DSM 15053</strain>
    </source>
</reference>
<dbReference type="PANTHER" id="PTHR32022:SF10">
    <property type="entry name" value="D-GLUTAMATE CYCLASE, MITOCHONDRIAL"/>
    <property type="match status" value="1"/>
</dbReference>
<dbReference type="Pfam" id="PF14336">
    <property type="entry name" value="GLUCM-like_C"/>
    <property type="match status" value="1"/>
</dbReference>
<evidence type="ECO:0000259" key="1">
    <source>
        <dbReference type="Pfam" id="PF14336"/>
    </source>
</evidence>
<organism evidence="2 3">
    <name type="scientific">[Clostridium] hylemonae DSM 15053</name>
    <dbReference type="NCBI Taxonomy" id="553973"/>
    <lineage>
        <taxon>Bacteria</taxon>
        <taxon>Bacillati</taxon>
        <taxon>Bacillota</taxon>
        <taxon>Clostridia</taxon>
        <taxon>Lachnospirales</taxon>
        <taxon>Lachnospiraceae</taxon>
    </lineage>
</organism>
<keyword evidence="3" id="KW-1185">Reference proteome</keyword>
<comment type="caution">
    <text evidence="2">The sequence shown here is derived from an EMBL/GenBank/DDBJ whole genome shotgun (WGS) entry which is preliminary data.</text>
</comment>
<dbReference type="HOGENOM" id="CLU_062537_1_0_9"/>
<dbReference type="Gene3D" id="3.90.1640.20">
    <property type="entry name" value="TON_0340"/>
    <property type="match status" value="1"/>
</dbReference>
<dbReference type="Proteomes" id="UP000004893">
    <property type="component" value="Unassembled WGS sequence"/>
</dbReference>